<dbReference type="AlphaFoldDB" id="A0A7X0H7Z7"/>
<accession>A0A7X0H7Z7</accession>
<proteinExistence type="predicted"/>
<gene>
    <name evidence="2" type="ORF">HNQ40_002749</name>
</gene>
<evidence type="ECO:0000313" key="3">
    <source>
        <dbReference type="Proteomes" id="UP000541810"/>
    </source>
</evidence>
<evidence type="ECO:0000313" key="2">
    <source>
        <dbReference type="EMBL" id="MBB6430943.1"/>
    </source>
</evidence>
<keyword evidence="1" id="KW-0472">Membrane</keyword>
<keyword evidence="1" id="KW-1133">Transmembrane helix</keyword>
<dbReference type="PROSITE" id="PS51257">
    <property type="entry name" value="PROKAR_LIPOPROTEIN"/>
    <property type="match status" value="1"/>
</dbReference>
<feature type="transmembrane region" description="Helical" evidence="1">
    <location>
        <begin position="12"/>
        <end position="31"/>
    </location>
</feature>
<dbReference type="EMBL" id="JACHGY010000001">
    <property type="protein sequence ID" value="MBB6430943.1"/>
    <property type="molecule type" value="Genomic_DNA"/>
</dbReference>
<dbReference type="RefSeq" id="WP_184678436.1">
    <property type="nucleotide sequence ID" value="NZ_JACHGY010000001.1"/>
</dbReference>
<name>A0A7X0H7Z7_9BACT</name>
<keyword evidence="3" id="KW-1185">Reference proteome</keyword>
<organism evidence="2 3">
    <name type="scientific">Algisphaera agarilytica</name>
    <dbReference type="NCBI Taxonomy" id="1385975"/>
    <lineage>
        <taxon>Bacteria</taxon>
        <taxon>Pseudomonadati</taxon>
        <taxon>Planctomycetota</taxon>
        <taxon>Phycisphaerae</taxon>
        <taxon>Phycisphaerales</taxon>
        <taxon>Phycisphaeraceae</taxon>
        <taxon>Algisphaera</taxon>
    </lineage>
</organism>
<evidence type="ECO:0000256" key="1">
    <source>
        <dbReference type="SAM" id="Phobius"/>
    </source>
</evidence>
<feature type="transmembrane region" description="Helical" evidence="1">
    <location>
        <begin position="37"/>
        <end position="56"/>
    </location>
</feature>
<sequence length="64" mass="6906">MKVRNPAWFRSAIVSNFLAFACFAASTMLNANLASKAIVLGLGFAVAGLYMFAVSCKDSKKKKE</sequence>
<keyword evidence="1" id="KW-0812">Transmembrane</keyword>
<comment type="caution">
    <text evidence="2">The sequence shown here is derived from an EMBL/GenBank/DDBJ whole genome shotgun (WGS) entry which is preliminary data.</text>
</comment>
<protein>
    <submittedName>
        <fullName evidence="2">NAD/NADP transhydrogenase alpha subunit</fullName>
    </submittedName>
</protein>
<reference evidence="2 3" key="1">
    <citation type="submission" date="2020-08" db="EMBL/GenBank/DDBJ databases">
        <title>Genomic Encyclopedia of Type Strains, Phase IV (KMG-IV): sequencing the most valuable type-strain genomes for metagenomic binning, comparative biology and taxonomic classification.</title>
        <authorList>
            <person name="Goeker M."/>
        </authorList>
    </citation>
    <scope>NUCLEOTIDE SEQUENCE [LARGE SCALE GENOMIC DNA]</scope>
    <source>
        <strain evidence="2 3">DSM 103725</strain>
    </source>
</reference>
<dbReference type="Proteomes" id="UP000541810">
    <property type="component" value="Unassembled WGS sequence"/>
</dbReference>